<reference evidence="2 3" key="1">
    <citation type="journal article" date="2014" name="Genome Announc.">
        <title>Complete Genome Sequence of Polychlorinated Biphenyl Degrader Comamonas testosteroni TK102 (NBRC 109938).</title>
        <authorList>
            <person name="Fukuda K."/>
            <person name="Hosoyama A."/>
            <person name="Tsuchikane K."/>
            <person name="Ohji S."/>
            <person name="Yamazoe A."/>
            <person name="Fujita N."/>
            <person name="Shintani M."/>
            <person name="Kimbara K."/>
        </authorList>
    </citation>
    <scope>NUCLEOTIDE SEQUENCE [LARGE SCALE GENOMIC DNA]</scope>
    <source>
        <strain evidence="2">TK102</strain>
    </source>
</reference>
<evidence type="ECO:0000313" key="3">
    <source>
        <dbReference type="Proteomes" id="UP000028782"/>
    </source>
</evidence>
<dbReference type="GO" id="GO:0016853">
    <property type="term" value="F:isomerase activity"/>
    <property type="evidence" value="ECO:0007669"/>
    <property type="project" value="UniProtKB-KW"/>
</dbReference>
<evidence type="ECO:0000313" key="2">
    <source>
        <dbReference type="EMBL" id="AIJ47339.1"/>
    </source>
</evidence>
<proteinExistence type="predicted"/>
<dbReference type="Gene3D" id="3.10.450.50">
    <property type="match status" value="1"/>
</dbReference>
<dbReference type="RefSeq" id="WP_003054232.1">
    <property type="nucleotide sequence ID" value="NZ_CP006704.1"/>
</dbReference>
<dbReference type="SUPFAM" id="SSF54427">
    <property type="entry name" value="NTF2-like"/>
    <property type="match status" value="1"/>
</dbReference>
<protein>
    <submittedName>
        <fullName evidence="2">Isomerase</fullName>
    </submittedName>
</protein>
<name>A0A076PKE6_COMTE</name>
<feature type="domain" description="SnoaL-like" evidence="1">
    <location>
        <begin position="20"/>
        <end position="122"/>
    </location>
</feature>
<gene>
    <name evidence="2" type="ORF">O987_16115</name>
</gene>
<dbReference type="KEGG" id="ctes:O987_16115"/>
<sequence>MQQSPSTSTATGAAVERLVQLYEQLAPDHLQRLDSYYASDAHFKDPFNEVRGVTAIAGIFAHMFDTLQEPRFVVTERLVQDSQAFLAWEFRFRLRRWRPGSEQCIRGASLLRFDAQGLVCQHRDYWDAAEELYEKLPLLGILMRWLRNAGSASRKTPHDHRSSP</sequence>
<accession>A0A076PKE6</accession>
<dbReference type="InterPro" id="IPR037401">
    <property type="entry name" value="SnoaL-like"/>
</dbReference>
<dbReference type="EMBL" id="CP006704">
    <property type="protein sequence ID" value="AIJ47339.1"/>
    <property type="molecule type" value="Genomic_DNA"/>
</dbReference>
<dbReference type="AlphaFoldDB" id="A0A076PKE6"/>
<dbReference type="Proteomes" id="UP000028782">
    <property type="component" value="Chromosome"/>
</dbReference>
<organism evidence="2 3">
    <name type="scientific">Comamonas testosteroni TK102</name>
    <dbReference type="NCBI Taxonomy" id="1392005"/>
    <lineage>
        <taxon>Bacteria</taxon>
        <taxon>Pseudomonadati</taxon>
        <taxon>Pseudomonadota</taxon>
        <taxon>Betaproteobacteria</taxon>
        <taxon>Burkholderiales</taxon>
        <taxon>Comamonadaceae</taxon>
        <taxon>Comamonas</taxon>
    </lineage>
</organism>
<evidence type="ECO:0000259" key="1">
    <source>
        <dbReference type="Pfam" id="PF12680"/>
    </source>
</evidence>
<keyword evidence="2" id="KW-0413">Isomerase</keyword>
<dbReference type="Pfam" id="PF12680">
    <property type="entry name" value="SnoaL_2"/>
    <property type="match status" value="1"/>
</dbReference>
<dbReference type="HOGENOM" id="CLU_122429_1_0_4"/>
<dbReference type="InterPro" id="IPR032710">
    <property type="entry name" value="NTF2-like_dom_sf"/>
</dbReference>